<dbReference type="Gene3D" id="3.40.50.300">
    <property type="entry name" value="P-loop containing nucleotide triphosphate hydrolases"/>
    <property type="match status" value="1"/>
</dbReference>
<dbReference type="PANTHER" id="PTHR10513">
    <property type="entry name" value="DEOXYNUCLEOSIDE KINASE"/>
    <property type="match status" value="1"/>
</dbReference>
<dbReference type="InterPro" id="IPR027417">
    <property type="entry name" value="P-loop_NTPase"/>
</dbReference>
<protein>
    <submittedName>
        <fullName evidence="2">Deoxycytidine kinase</fullName>
    </submittedName>
</protein>
<feature type="domain" description="Deoxynucleoside kinase" evidence="1">
    <location>
        <begin position="60"/>
        <end position="258"/>
    </location>
</feature>
<evidence type="ECO:0000259" key="1">
    <source>
        <dbReference type="Pfam" id="PF01712"/>
    </source>
</evidence>
<evidence type="ECO:0000313" key="2">
    <source>
        <dbReference type="EMBL" id="RNA21833.1"/>
    </source>
</evidence>
<proteinExistence type="predicted"/>
<evidence type="ECO:0000313" key="3">
    <source>
        <dbReference type="Proteomes" id="UP000276133"/>
    </source>
</evidence>
<dbReference type="STRING" id="10195.A0A3M7RE45"/>
<sequence>MKLFYENSLPNSLFVDSNLGIFTSLLNDLTPSLNNINLVHDVVNTLLEQYGSLFYGKTVISIDGNIGIGKSYFLKKLMLENESLSLISEPVEYWSKIKCDTSHKNCLELYYQSLDTKDSFYLFKFQLIVMVSKLLNIIYQFGKSSDSVFLTERSFLSDKWVFIKIAGNLYLPEHLIEYDKIHGKIVNELYMKTRLFVVHLNADNDEQEVQLCMQRIKLRDRVGEEKINEDYIRKIQAGYLELVAMAKNLPYVQKAINDKHECSSRNDPHMTNFNSNNFEFHEIGQFCMYQSKHIQVKSEFGLCWANSAVTCNCMIRLETISGEFVEINTCAGNGIVHTSDIGVPLSCSQSISLATSIFDPVFWNSFGSNHNKFKCATTFSNSLVIKTTMPNSADDILVKVNHISQTQIGQIRIYPSDNYIASSSQYSDKCLCGIKRDLLDLEECKKALLDDCLQILIRSLSDEDQANVDRLMDECVLDKRALEKNRKRNFEIKVGHFQKNLIEENIIDLLIKNYGNSKMLYSILNKYCECKKMQL</sequence>
<dbReference type="EMBL" id="REGN01003591">
    <property type="protein sequence ID" value="RNA21833.1"/>
    <property type="molecule type" value="Genomic_DNA"/>
</dbReference>
<dbReference type="PANTHER" id="PTHR10513:SF35">
    <property type="entry name" value="DEOXYADENOSINE KINASE"/>
    <property type="match status" value="1"/>
</dbReference>
<gene>
    <name evidence="2" type="ORF">BpHYR1_003121</name>
</gene>
<dbReference type="InterPro" id="IPR050566">
    <property type="entry name" value="Deoxyribonucleoside_kinase"/>
</dbReference>
<comment type="caution">
    <text evidence="2">The sequence shown here is derived from an EMBL/GenBank/DDBJ whole genome shotgun (WGS) entry which is preliminary data.</text>
</comment>
<dbReference type="GO" id="GO:0005737">
    <property type="term" value="C:cytoplasm"/>
    <property type="evidence" value="ECO:0007669"/>
    <property type="project" value="TreeGrafter"/>
</dbReference>
<dbReference type="SUPFAM" id="SSF52540">
    <property type="entry name" value="P-loop containing nucleoside triphosphate hydrolases"/>
    <property type="match status" value="1"/>
</dbReference>
<name>A0A3M7RE45_BRAPC</name>
<dbReference type="AlphaFoldDB" id="A0A3M7RE45"/>
<keyword evidence="2" id="KW-0418">Kinase</keyword>
<dbReference type="Proteomes" id="UP000276133">
    <property type="component" value="Unassembled WGS sequence"/>
</dbReference>
<organism evidence="2 3">
    <name type="scientific">Brachionus plicatilis</name>
    <name type="common">Marine rotifer</name>
    <name type="synonym">Brachionus muelleri</name>
    <dbReference type="NCBI Taxonomy" id="10195"/>
    <lineage>
        <taxon>Eukaryota</taxon>
        <taxon>Metazoa</taxon>
        <taxon>Spiralia</taxon>
        <taxon>Gnathifera</taxon>
        <taxon>Rotifera</taxon>
        <taxon>Eurotatoria</taxon>
        <taxon>Monogononta</taxon>
        <taxon>Pseudotrocha</taxon>
        <taxon>Ploima</taxon>
        <taxon>Brachionidae</taxon>
        <taxon>Brachionus</taxon>
    </lineage>
</organism>
<dbReference type="InterPro" id="IPR031314">
    <property type="entry name" value="DNK_dom"/>
</dbReference>
<accession>A0A3M7RE45</accession>
<dbReference type="Pfam" id="PF01712">
    <property type="entry name" value="dNK"/>
    <property type="match status" value="1"/>
</dbReference>
<dbReference type="GO" id="GO:0019136">
    <property type="term" value="F:deoxynucleoside kinase activity"/>
    <property type="evidence" value="ECO:0007669"/>
    <property type="project" value="TreeGrafter"/>
</dbReference>
<reference evidence="2 3" key="1">
    <citation type="journal article" date="2018" name="Sci. Rep.">
        <title>Genomic signatures of local adaptation to the degree of environmental predictability in rotifers.</title>
        <authorList>
            <person name="Franch-Gras L."/>
            <person name="Hahn C."/>
            <person name="Garcia-Roger E.M."/>
            <person name="Carmona M.J."/>
            <person name="Serra M."/>
            <person name="Gomez A."/>
        </authorList>
    </citation>
    <scope>NUCLEOTIDE SEQUENCE [LARGE SCALE GENOMIC DNA]</scope>
    <source>
        <strain evidence="2">HYR1</strain>
    </source>
</reference>
<dbReference type="OrthoDB" id="567086at2759"/>
<feature type="non-terminal residue" evidence="2">
    <location>
        <position position="535"/>
    </location>
</feature>
<keyword evidence="2" id="KW-0808">Transferase</keyword>
<keyword evidence="3" id="KW-1185">Reference proteome</keyword>